<name>A0ABZ2CDU5_9BACI</name>
<protein>
    <submittedName>
        <fullName evidence="1">Uncharacterized protein</fullName>
    </submittedName>
</protein>
<evidence type="ECO:0000313" key="1">
    <source>
        <dbReference type="EMBL" id="WVX81900.1"/>
    </source>
</evidence>
<keyword evidence="2" id="KW-1185">Reference proteome</keyword>
<dbReference type="EMBL" id="CP137640">
    <property type="protein sequence ID" value="WVX81900.1"/>
    <property type="molecule type" value="Genomic_DNA"/>
</dbReference>
<accession>A0ABZ2CDU5</accession>
<gene>
    <name evidence="1" type="ORF">R4Z09_02370</name>
</gene>
<dbReference type="Proteomes" id="UP001357223">
    <property type="component" value="Chromosome"/>
</dbReference>
<organism evidence="1 2">
    <name type="scientific">Niallia oryzisoli</name>
    <dbReference type="NCBI Taxonomy" id="1737571"/>
    <lineage>
        <taxon>Bacteria</taxon>
        <taxon>Bacillati</taxon>
        <taxon>Bacillota</taxon>
        <taxon>Bacilli</taxon>
        <taxon>Bacillales</taxon>
        <taxon>Bacillaceae</taxon>
        <taxon>Niallia</taxon>
    </lineage>
</organism>
<evidence type="ECO:0000313" key="2">
    <source>
        <dbReference type="Proteomes" id="UP001357223"/>
    </source>
</evidence>
<reference evidence="1 2" key="1">
    <citation type="submission" date="2023-10" db="EMBL/GenBank/DDBJ databases">
        <title>Niallia locisalis sp.nov. isolated from a salt pond sample.</title>
        <authorList>
            <person name="Li X.-J."/>
            <person name="Dong L."/>
        </authorList>
    </citation>
    <scope>NUCLEOTIDE SEQUENCE [LARGE SCALE GENOMIC DNA]</scope>
    <source>
        <strain evidence="1 2">DSM 29761</strain>
    </source>
</reference>
<dbReference type="RefSeq" id="WP_338450808.1">
    <property type="nucleotide sequence ID" value="NZ_CP137640.1"/>
</dbReference>
<proteinExistence type="predicted"/>
<sequence>MEEKWFTITYFTTVVEGGGMEDWSMDQRKFTRYVKSDSMQTVSDLVNDEFNTIKLISVNAYKKGSIILLNPRKIEHVYIQEGKQRVNW</sequence>